<protein>
    <submittedName>
        <fullName evidence="1">Uncharacterized protein</fullName>
    </submittedName>
</protein>
<accession>A0A439D2A8</accession>
<organism evidence="1 2">
    <name type="scientific">Xylaria grammica</name>
    <dbReference type="NCBI Taxonomy" id="363999"/>
    <lineage>
        <taxon>Eukaryota</taxon>
        <taxon>Fungi</taxon>
        <taxon>Dikarya</taxon>
        <taxon>Ascomycota</taxon>
        <taxon>Pezizomycotina</taxon>
        <taxon>Sordariomycetes</taxon>
        <taxon>Xylariomycetidae</taxon>
        <taxon>Xylariales</taxon>
        <taxon>Xylariaceae</taxon>
        <taxon>Xylaria</taxon>
    </lineage>
</organism>
<dbReference type="Proteomes" id="UP000286045">
    <property type="component" value="Unassembled WGS sequence"/>
</dbReference>
<dbReference type="AlphaFoldDB" id="A0A439D2A8"/>
<evidence type="ECO:0000313" key="1">
    <source>
        <dbReference type="EMBL" id="RWA08582.1"/>
    </source>
</evidence>
<name>A0A439D2A8_9PEZI</name>
<gene>
    <name evidence="1" type="ORF">EKO27_g6528</name>
</gene>
<dbReference type="EMBL" id="RYZI01000193">
    <property type="protein sequence ID" value="RWA08582.1"/>
    <property type="molecule type" value="Genomic_DNA"/>
</dbReference>
<reference evidence="1 2" key="1">
    <citation type="submission" date="2018-12" db="EMBL/GenBank/DDBJ databases">
        <title>Draft genome sequence of Xylaria grammica IHI A82.</title>
        <authorList>
            <person name="Buettner E."/>
            <person name="Kellner H."/>
        </authorList>
    </citation>
    <scope>NUCLEOTIDE SEQUENCE [LARGE SCALE GENOMIC DNA]</scope>
    <source>
        <strain evidence="1 2">IHI A82</strain>
    </source>
</reference>
<comment type="caution">
    <text evidence="1">The sequence shown here is derived from an EMBL/GenBank/DDBJ whole genome shotgun (WGS) entry which is preliminary data.</text>
</comment>
<proteinExistence type="predicted"/>
<sequence>MLEFCRQTDADVDDIDCDKDGRLSSHAVIPILPTQPLDFLKRSVKSLTSPHSSWQIIEALDRILAFWPRPSGPQYENVNLDHDIEPPAFSHFRKCTIKLCVGPRAYPLRLLFSFHLKPLVFPVFDAFTIDNCNSLAHRRNYSNQHYEPYITAILIAVAQTKPFSTGESAVVTRLLFISRRDNDQNMYVYTAHVSKRLLERFRYPNQPPMTSACSDTNRPSLVKLQHRPVPFEPNDTFPRRLLAAASVTATPMHEDEYYRRKRKRSSVRDIKHVEKRRRREDLQTPLHTLDANCC</sequence>
<keyword evidence="2" id="KW-1185">Reference proteome</keyword>
<evidence type="ECO:0000313" key="2">
    <source>
        <dbReference type="Proteomes" id="UP000286045"/>
    </source>
</evidence>